<keyword evidence="1" id="KW-0539">Nucleus</keyword>
<dbReference type="PROSITE" id="PS50048">
    <property type="entry name" value="ZN2_CY6_FUNGAL_2"/>
    <property type="match status" value="1"/>
</dbReference>
<name>A0A6A6QRA7_9PEZI</name>
<evidence type="ECO:0000313" key="5">
    <source>
        <dbReference type="Proteomes" id="UP000799750"/>
    </source>
</evidence>
<dbReference type="CDD" id="cd00067">
    <property type="entry name" value="GAL4"/>
    <property type="match status" value="1"/>
</dbReference>
<feature type="domain" description="Zn(2)-C6 fungal-type" evidence="3">
    <location>
        <begin position="24"/>
        <end position="54"/>
    </location>
</feature>
<feature type="region of interest" description="Disordered" evidence="2">
    <location>
        <begin position="1"/>
        <end position="30"/>
    </location>
</feature>
<dbReference type="SUPFAM" id="SSF57701">
    <property type="entry name" value="Zn2/Cys6 DNA-binding domain"/>
    <property type="match status" value="1"/>
</dbReference>
<feature type="compositionally biased region" description="Polar residues" evidence="2">
    <location>
        <begin position="1"/>
        <end position="12"/>
    </location>
</feature>
<dbReference type="InterPro" id="IPR036864">
    <property type="entry name" value="Zn2-C6_fun-type_DNA-bd_sf"/>
</dbReference>
<evidence type="ECO:0000259" key="3">
    <source>
        <dbReference type="PROSITE" id="PS50048"/>
    </source>
</evidence>
<dbReference type="InterPro" id="IPR001138">
    <property type="entry name" value="Zn2Cys6_DnaBD"/>
</dbReference>
<gene>
    <name evidence="4" type="ORF">BU16DRAFT_527705</name>
</gene>
<dbReference type="PANTHER" id="PTHR47784">
    <property type="entry name" value="STEROL UPTAKE CONTROL PROTEIN 2"/>
    <property type="match status" value="1"/>
</dbReference>
<dbReference type="AlphaFoldDB" id="A0A6A6QRA7"/>
<feature type="region of interest" description="Disordered" evidence="2">
    <location>
        <begin position="63"/>
        <end position="96"/>
    </location>
</feature>
<protein>
    <recommendedName>
        <fullName evidence="3">Zn(2)-C6 fungal-type domain-containing protein</fullName>
    </recommendedName>
</protein>
<keyword evidence="5" id="KW-1185">Reference proteome</keyword>
<evidence type="ECO:0000313" key="4">
    <source>
        <dbReference type="EMBL" id="KAF2494702.1"/>
    </source>
</evidence>
<proteinExistence type="predicted"/>
<dbReference type="PANTHER" id="PTHR47784:SF5">
    <property type="entry name" value="STEROL UPTAKE CONTROL PROTEIN 2"/>
    <property type="match status" value="1"/>
</dbReference>
<evidence type="ECO:0000256" key="2">
    <source>
        <dbReference type="SAM" id="MobiDB-lite"/>
    </source>
</evidence>
<dbReference type="InterPro" id="IPR053157">
    <property type="entry name" value="Sterol_Uptake_Regulator"/>
</dbReference>
<dbReference type="GO" id="GO:0001228">
    <property type="term" value="F:DNA-binding transcription activator activity, RNA polymerase II-specific"/>
    <property type="evidence" value="ECO:0007669"/>
    <property type="project" value="TreeGrafter"/>
</dbReference>
<dbReference type="OrthoDB" id="5386330at2759"/>
<dbReference type="Gene3D" id="4.10.240.10">
    <property type="entry name" value="Zn(2)-C6 fungal-type DNA-binding domain"/>
    <property type="match status" value="1"/>
</dbReference>
<dbReference type="EMBL" id="MU004190">
    <property type="protein sequence ID" value="KAF2494702.1"/>
    <property type="molecule type" value="Genomic_DNA"/>
</dbReference>
<dbReference type="Proteomes" id="UP000799750">
    <property type="component" value="Unassembled WGS sequence"/>
</dbReference>
<evidence type="ECO:0000256" key="1">
    <source>
        <dbReference type="ARBA" id="ARBA00023242"/>
    </source>
</evidence>
<dbReference type="Pfam" id="PF00172">
    <property type="entry name" value="Zn_clus"/>
    <property type="match status" value="1"/>
</dbReference>
<sequence length="130" mass="14138">MPMTPTAVSGASGQRRPHRKSRSGCQQCKQRKIKCDERKPSCSHYRRLQSWCSLSGTLSTASSASDVRAKSSVSEQLPGISDGPLSAFSPSRGSPTATRISLEVKNLGLLHFYTTTTSLTLSNRPELQQI</sequence>
<dbReference type="GO" id="GO:0008270">
    <property type="term" value="F:zinc ion binding"/>
    <property type="evidence" value="ECO:0007669"/>
    <property type="project" value="InterPro"/>
</dbReference>
<accession>A0A6A6QRA7</accession>
<dbReference type="SMART" id="SM00066">
    <property type="entry name" value="GAL4"/>
    <property type="match status" value="1"/>
</dbReference>
<reference evidence="4" key="1">
    <citation type="journal article" date="2020" name="Stud. Mycol.">
        <title>101 Dothideomycetes genomes: a test case for predicting lifestyles and emergence of pathogens.</title>
        <authorList>
            <person name="Haridas S."/>
            <person name="Albert R."/>
            <person name="Binder M."/>
            <person name="Bloem J."/>
            <person name="Labutti K."/>
            <person name="Salamov A."/>
            <person name="Andreopoulos B."/>
            <person name="Baker S."/>
            <person name="Barry K."/>
            <person name="Bills G."/>
            <person name="Bluhm B."/>
            <person name="Cannon C."/>
            <person name="Castanera R."/>
            <person name="Culley D."/>
            <person name="Daum C."/>
            <person name="Ezra D."/>
            <person name="Gonzalez J."/>
            <person name="Henrissat B."/>
            <person name="Kuo A."/>
            <person name="Liang C."/>
            <person name="Lipzen A."/>
            <person name="Lutzoni F."/>
            <person name="Magnuson J."/>
            <person name="Mondo S."/>
            <person name="Nolan M."/>
            <person name="Ohm R."/>
            <person name="Pangilinan J."/>
            <person name="Park H.-J."/>
            <person name="Ramirez L."/>
            <person name="Alfaro M."/>
            <person name="Sun H."/>
            <person name="Tritt A."/>
            <person name="Yoshinaga Y."/>
            <person name="Zwiers L.-H."/>
            <person name="Turgeon B."/>
            <person name="Goodwin S."/>
            <person name="Spatafora J."/>
            <person name="Crous P."/>
            <person name="Grigoriev I."/>
        </authorList>
    </citation>
    <scope>NUCLEOTIDE SEQUENCE</scope>
    <source>
        <strain evidence="4">CBS 269.34</strain>
    </source>
</reference>
<organism evidence="4 5">
    <name type="scientific">Lophium mytilinum</name>
    <dbReference type="NCBI Taxonomy" id="390894"/>
    <lineage>
        <taxon>Eukaryota</taxon>
        <taxon>Fungi</taxon>
        <taxon>Dikarya</taxon>
        <taxon>Ascomycota</taxon>
        <taxon>Pezizomycotina</taxon>
        <taxon>Dothideomycetes</taxon>
        <taxon>Pleosporomycetidae</taxon>
        <taxon>Mytilinidiales</taxon>
        <taxon>Mytilinidiaceae</taxon>
        <taxon>Lophium</taxon>
    </lineage>
</organism>